<feature type="transmembrane region" description="Helical" evidence="6">
    <location>
        <begin position="330"/>
        <end position="353"/>
    </location>
</feature>
<evidence type="ECO:0000256" key="5">
    <source>
        <dbReference type="ARBA" id="ARBA00023136"/>
    </source>
</evidence>
<dbReference type="EMBL" id="JABFTQ010000001">
    <property type="protein sequence ID" value="MCE8045275.1"/>
    <property type="molecule type" value="Genomic_DNA"/>
</dbReference>
<feature type="transmembrane region" description="Helical" evidence="6">
    <location>
        <begin position="146"/>
        <end position="167"/>
    </location>
</feature>
<evidence type="ECO:0000313" key="7">
    <source>
        <dbReference type="EMBL" id="MCE8045275.1"/>
    </source>
</evidence>
<organism evidence="7 8">
    <name type="scientific">Billgrantia desiderata</name>
    <dbReference type="NCBI Taxonomy" id="52021"/>
    <lineage>
        <taxon>Bacteria</taxon>
        <taxon>Pseudomonadati</taxon>
        <taxon>Pseudomonadota</taxon>
        <taxon>Gammaproteobacteria</taxon>
        <taxon>Oceanospirillales</taxon>
        <taxon>Halomonadaceae</taxon>
        <taxon>Billgrantia</taxon>
    </lineage>
</organism>
<feature type="transmembrane region" description="Helical" evidence="6">
    <location>
        <begin position="213"/>
        <end position="235"/>
    </location>
</feature>
<keyword evidence="4 6" id="KW-1133">Transmembrane helix</keyword>
<feature type="transmembrane region" description="Helical" evidence="6">
    <location>
        <begin position="365"/>
        <end position="384"/>
    </location>
</feature>
<accession>A0ABS9AZU4</accession>
<gene>
    <name evidence="7" type="ORF">HOP60_00845</name>
</gene>
<keyword evidence="3 6" id="KW-0812">Transmembrane</keyword>
<sequence length="425" mass="47659">MIIRFNSVSGFPVVRFVNICLRGSTLVAKFSLLFVLAYFLEPLDVALYGLVVATIAYSLYALGFDFYAYSTRELLGNPRNQWAKLLRDQAVFFGLVYCCILPLLLLVFAFGLLPWFLAPWFVLLVVLEHLGQELNRMLVAMSRQLLAGVVLFLRSGVWAFGVALMFWYSENFRSLEVVFLSWAIGAFLACMLGICSLRSLSRKCLKEKINWRWIGCGVKVAIPLLLATLAIRAVFTIDRYWIESIAGVEVLAAYVLYAGIANAVMAFLDAGVFVFLYPRIVSAYKKNNLAEFKHSMSALLKQTVTVTLLLCLSAAMLIHPVLGWLQNEIYYQYINLLYALLAAIFVFSIGMIPHYGIYAMSKDKYIVASHLLALFTFLVAVAGLRVVTPVYAVPLALCISFVFMGGGKLLAYLYLKKKWRGSRAG</sequence>
<keyword evidence="5 6" id="KW-0472">Membrane</keyword>
<dbReference type="PANTHER" id="PTHR30250:SF11">
    <property type="entry name" value="O-ANTIGEN TRANSPORTER-RELATED"/>
    <property type="match status" value="1"/>
</dbReference>
<comment type="subcellular location">
    <subcellularLocation>
        <location evidence="1">Cell membrane</location>
        <topology evidence="1">Multi-pass membrane protein</topology>
    </subcellularLocation>
</comment>
<feature type="transmembrane region" description="Helical" evidence="6">
    <location>
        <begin position="390"/>
        <end position="415"/>
    </location>
</feature>
<name>A0ABS9AZU4_9GAMM</name>
<dbReference type="InterPro" id="IPR050833">
    <property type="entry name" value="Poly_Biosynth_Transport"/>
</dbReference>
<protein>
    <recommendedName>
        <fullName evidence="9">Polysaccharide biosynthesis protein</fullName>
    </recommendedName>
</protein>
<reference evidence="7 8" key="1">
    <citation type="journal article" date="2021" name="Front. Microbiol.">
        <title>Aerobic Denitrification and Heterotrophic Sulfur Oxidation in the Genus Halomonas Revealed by Six Novel Species Characterizations and Genome-Based Analysis.</title>
        <authorList>
            <person name="Wang L."/>
            <person name="Shao Z."/>
        </authorList>
    </citation>
    <scope>NUCLEOTIDE SEQUENCE [LARGE SCALE GENOMIC DNA]</scope>
    <source>
        <strain evidence="7 8">MCCC 1A05748</strain>
    </source>
</reference>
<feature type="transmembrane region" description="Helical" evidence="6">
    <location>
        <begin position="20"/>
        <end position="40"/>
    </location>
</feature>
<comment type="caution">
    <text evidence="7">The sequence shown here is derived from an EMBL/GenBank/DDBJ whole genome shotgun (WGS) entry which is preliminary data.</text>
</comment>
<dbReference type="PANTHER" id="PTHR30250">
    <property type="entry name" value="PST FAMILY PREDICTED COLANIC ACID TRANSPORTER"/>
    <property type="match status" value="1"/>
</dbReference>
<evidence type="ECO:0000313" key="8">
    <source>
        <dbReference type="Proteomes" id="UP001320154"/>
    </source>
</evidence>
<feature type="transmembrane region" description="Helical" evidence="6">
    <location>
        <begin position="179"/>
        <end position="201"/>
    </location>
</feature>
<proteinExistence type="predicted"/>
<dbReference type="Proteomes" id="UP001320154">
    <property type="component" value="Unassembled WGS sequence"/>
</dbReference>
<evidence type="ECO:0000256" key="6">
    <source>
        <dbReference type="SAM" id="Phobius"/>
    </source>
</evidence>
<feature type="transmembrane region" description="Helical" evidence="6">
    <location>
        <begin position="298"/>
        <end position="318"/>
    </location>
</feature>
<evidence type="ECO:0000256" key="1">
    <source>
        <dbReference type="ARBA" id="ARBA00004651"/>
    </source>
</evidence>
<feature type="transmembrane region" description="Helical" evidence="6">
    <location>
        <begin position="46"/>
        <end position="69"/>
    </location>
</feature>
<evidence type="ECO:0008006" key="9">
    <source>
        <dbReference type="Google" id="ProtNLM"/>
    </source>
</evidence>
<dbReference type="RefSeq" id="WP_234249731.1">
    <property type="nucleotide sequence ID" value="NZ_JABFTQ010000001.1"/>
</dbReference>
<feature type="transmembrane region" description="Helical" evidence="6">
    <location>
        <begin position="90"/>
        <end position="110"/>
    </location>
</feature>
<keyword evidence="2" id="KW-1003">Cell membrane</keyword>
<feature type="transmembrane region" description="Helical" evidence="6">
    <location>
        <begin position="255"/>
        <end position="277"/>
    </location>
</feature>
<keyword evidence="8" id="KW-1185">Reference proteome</keyword>
<evidence type="ECO:0000256" key="2">
    <source>
        <dbReference type="ARBA" id="ARBA00022475"/>
    </source>
</evidence>
<evidence type="ECO:0000256" key="4">
    <source>
        <dbReference type="ARBA" id="ARBA00022989"/>
    </source>
</evidence>
<feature type="transmembrane region" description="Helical" evidence="6">
    <location>
        <begin position="116"/>
        <end position="134"/>
    </location>
</feature>
<evidence type="ECO:0000256" key="3">
    <source>
        <dbReference type="ARBA" id="ARBA00022692"/>
    </source>
</evidence>